<name>A0A5N6LPG4_9ASTR</name>
<sequence>MEGEVGNFIVVWIVVFACLLYSYIIGKFIPKGTTRLLALTIVTCLFLWFPLNLTTMHLGGLTSFFIAWLANFKLLLFAFDKGPLSSHPPLPLSRFVAIACLPIKLTHSPSRSKDITNEKATKRSLIMKLMLFGMLLKVYDYNEYIPPKARMSLYCFHIYFMLEIVLALLAYAARTIFQVELEPQFNEPYLATSLQDFWGKRWNLMVTSILHPTIYTPVHSISSRVMSRTRASLVAILATFLVSGLMHEFVFYNIGRLKPTGEVSCFFLLHGVLVSLEVCIKRVARGKLDLPHIVARPLTLGCVLATSFWLFFPPFLRFEPDVRGCRESVAFLKFVTTGRLISPNNASCPYLL</sequence>
<gene>
    <name evidence="11" type="ORF">E3N88_41052</name>
</gene>
<keyword evidence="5 9" id="KW-1133">Transmembrane helix</keyword>
<dbReference type="PANTHER" id="PTHR31595:SF72">
    <property type="entry name" value="ACYL-COA--STEROL O-ACYLTRANSFERASE 1-LIKE"/>
    <property type="match status" value="1"/>
</dbReference>
<evidence type="ECO:0000256" key="2">
    <source>
        <dbReference type="ARBA" id="ARBA00007282"/>
    </source>
</evidence>
<comment type="subcellular location">
    <subcellularLocation>
        <location evidence="1">Membrane</location>
        <topology evidence="1">Multi-pass membrane protein</topology>
    </subcellularLocation>
</comment>
<dbReference type="Proteomes" id="UP000326396">
    <property type="component" value="Linkage Group LG9"/>
</dbReference>
<protein>
    <recommendedName>
        <fullName evidence="10">Wax synthase domain-containing protein</fullName>
    </recommendedName>
</protein>
<keyword evidence="7 9" id="KW-0472">Membrane</keyword>
<evidence type="ECO:0000256" key="5">
    <source>
        <dbReference type="ARBA" id="ARBA00022989"/>
    </source>
</evidence>
<keyword evidence="6" id="KW-0443">Lipid metabolism</keyword>
<feature type="transmembrane region" description="Helical" evidence="9">
    <location>
        <begin position="59"/>
        <end position="79"/>
    </location>
</feature>
<evidence type="ECO:0000256" key="7">
    <source>
        <dbReference type="ARBA" id="ARBA00023136"/>
    </source>
</evidence>
<dbReference type="PANTHER" id="PTHR31595">
    <property type="entry name" value="LONG-CHAIN-ALCOHOL O-FATTY-ACYLTRANSFERASE 3-RELATED"/>
    <property type="match status" value="1"/>
</dbReference>
<dbReference type="InterPro" id="IPR044851">
    <property type="entry name" value="Wax_synthase"/>
</dbReference>
<evidence type="ECO:0000313" key="11">
    <source>
        <dbReference type="EMBL" id="KAD2394075.1"/>
    </source>
</evidence>
<evidence type="ECO:0000256" key="1">
    <source>
        <dbReference type="ARBA" id="ARBA00004141"/>
    </source>
</evidence>
<dbReference type="GO" id="GO:0006629">
    <property type="term" value="P:lipid metabolic process"/>
    <property type="evidence" value="ECO:0007669"/>
    <property type="project" value="UniProtKB-KW"/>
</dbReference>
<dbReference type="PIRSF" id="PIRSF037006">
    <property type="entry name" value="Wax_synthase"/>
    <property type="match status" value="1"/>
</dbReference>
<dbReference type="GO" id="GO:0016020">
    <property type="term" value="C:membrane"/>
    <property type="evidence" value="ECO:0007669"/>
    <property type="project" value="UniProtKB-SubCell"/>
</dbReference>
<dbReference type="OrthoDB" id="1077582at2759"/>
<dbReference type="Pfam" id="PF13813">
    <property type="entry name" value="MBOAT_2"/>
    <property type="match status" value="1"/>
</dbReference>
<accession>A0A5N6LPG4</accession>
<feature type="domain" description="Wax synthase" evidence="10">
    <location>
        <begin position="182"/>
        <end position="268"/>
    </location>
</feature>
<evidence type="ECO:0000256" key="3">
    <source>
        <dbReference type="ARBA" id="ARBA00022679"/>
    </source>
</evidence>
<keyword evidence="3" id="KW-0808">Transferase</keyword>
<dbReference type="EMBL" id="SZYD01000019">
    <property type="protein sequence ID" value="KAD2394075.1"/>
    <property type="molecule type" value="Genomic_DNA"/>
</dbReference>
<feature type="transmembrane region" description="Helical" evidence="9">
    <location>
        <begin position="233"/>
        <end position="254"/>
    </location>
</feature>
<dbReference type="AlphaFoldDB" id="A0A5N6LPG4"/>
<reference evidence="11 12" key="1">
    <citation type="submission" date="2019-05" db="EMBL/GenBank/DDBJ databases">
        <title>Mikania micrantha, genome provides insights into the molecular mechanism of rapid growth.</title>
        <authorList>
            <person name="Liu B."/>
        </authorList>
    </citation>
    <scope>NUCLEOTIDE SEQUENCE [LARGE SCALE GENOMIC DNA]</scope>
    <source>
        <strain evidence="11">NLD-2019</strain>
        <tissue evidence="11">Leaf</tissue>
    </source>
</reference>
<feature type="transmembrane region" description="Helical" evidence="9">
    <location>
        <begin position="6"/>
        <end position="24"/>
    </location>
</feature>
<dbReference type="InterPro" id="IPR017088">
    <property type="entry name" value="Wax_synthase_Magnoliopsida"/>
</dbReference>
<comment type="caution">
    <text evidence="11">The sequence shown here is derived from an EMBL/GenBank/DDBJ whole genome shotgun (WGS) entry which is preliminary data.</text>
</comment>
<evidence type="ECO:0000259" key="10">
    <source>
        <dbReference type="Pfam" id="PF13813"/>
    </source>
</evidence>
<keyword evidence="12" id="KW-1185">Reference proteome</keyword>
<evidence type="ECO:0000256" key="6">
    <source>
        <dbReference type="ARBA" id="ARBA00023098"/>
    </source>
</evidence>
<comment type="similarity">
    <text evidence="2">Belongs to the wax synthase family.</text>
</comment>
<feature type="transmembrane region" description="Helical" evidence="9">
    <location>
        <begin position="36"/>
        <end position="53"/>
    </location>
</feature>
<feature type="transmembrane region" description="Helical" evidence="9">
    <location>
        <begin position="151"/>
        <end position="173"/>
    </location>
</feature>
<evidence type="ECO:0000256" key="9">
    <source>
        <dbReference type="SAM" id="Phobius"/>
    </source>
</evidence>
<evidence type="ECO:0000256" key="4">
    <source>
        <dbReference type="ARBA" id="ARBA00022692"/>
    </source>
</evidence>
<organism evidence="11 12">
    <name type="scientific">Mikania micrantha</name>
    <name type="common">bitter vine</name>
    <dbReference type="NCBI Taxonomy" id="192012"/>
    <lineage>
        <taxon>Eukaryota</taxon>
        <taxon>Viridiplantae</taxon>
        <taxon>Streptophyta</taxon>
        <taxon>Embryophyta</taxon>
        <taxon>Tracheophyta</taxon>
        <taxon>Spermatophyta</taxon>
        <taxon>Magnoliopsida</taxon>
        <taxon>eudicotyledons</taxon>
        <taxon>Gunneridae</taxon>
        <taxon>Pentapetalae</taxon>
        <taxon>asterids</taxon>
        <taxon>campanulids</taxon>
        <taxon>Asterales</taxon>
        <taxon>Asteraceae</taxon>
        <taxon>Asteroideae</taxon>
        <taxon>Heliantheae alliance</taxon>
        <taxon>Eupatorieae</taxon>
        <taxon>Mikania</taxon>
    </lineage>
</organism>
<feature type="transmembrane region" description="Helical" evidence="9">
    <location>
        <begin position="266"/>
        <end position="284"/>
    </location>
</feature>
<keyword evidence="4 9" id="KW-0812">Transmembrane</keyword>
<evidence type="ECO:0000256" key="8">
    <source>
        <dbReference type="ARBA" id="ARBA00023315"/>
    </source>
</evidence>
<feature type="transmembrane region" description="Helical" evidence="9">
    <location>
        <begin position="293"/>
        <end position="312"/>
    </location>
</feature>
<dbReference type="InterPro" id="IPR032805">
    <property type="entry name" value="Wax_synthase_dom"/>
</dbReference>
<dbReference type="GO" id="GO:0008374">
    <property type="term" value="F:O-acyltransferase activity"/>
    <property type="evidence" value="ECO:0007669"/>
    <property type="project" value="InterPro"/>
</dbReference>
<evidence type="ECO:0000313" key="12">
    <source>
        <dbReference type="Proteomes" id="UP000326396"/>
    </source>
</evidence>
<keyword evidence="8" id="KW-0012">Acyltransferase</keyword>
<proteinExistence type="inferred from homology"/>